<comment type="caution">
    <text evidence="9">The sequence shown here is derived from an EMBL/GenBank/DDBJ whole genome shotgun (WGS) entry which is preliminary data.</text>
</comment>
<evidence type="ECO:0000256" key="5">
    <source>
        <dbReference type="ARBA" id="ARBA00022989"/>
    </source>
</evidence>
<keyword evidence="5 7" id="KW-1133">Transmembrane helix</keyword>
<dbReference type="NCBIfam" id="TIGR00786">
    <property type="entry name" value="dctM"/>
    <property type="match status" value="1"/>
</dbReference>
<feature type="domain" description="TRAP C4-dicarboxylate transport system permease DctM subunit" evidence="8">
    <location>
        <begin position="12"/>
        <end position="422"/>
    </location>
</feature>
<comment type="subcellular location">
    <subcellularLocation>
        <location evidence="1">Cell inner membrane</location>
        <topology evidence="1">Multi-pass membrane protein</topology>
    </subcellularLocation>
</comment>
<feature type="transmembrane region" description="Helical" evidence="7">
    <location>
        <begin position="319"/>
        <end position="349"/>
    </location>
</feature>
<evidence type="ECO:0000256" key="7">
    <source>
        <dbReference type="SAM" id="Phobius"/>
    </source>
</evidence>
<dbReference type="PIRSF" id="PIRSF006066">
    <property type="entry name" value="HI0050"/>
    <property type="match status" value="1"/>
</dbReference>
<dbReference type="Proteomes" id="UP001596434">
    <property type="component" value="Unassembled WGS sequence"/>
</dbReference>
<evidence type="ECO:0000259" key="8">
    <source>
        <dbReference type="Pfam" id="PF06808"/>
    </source>
</evidence>
<evidence type="ECO:0000256" key="6">
    <source>
        <dbReference type="ARBA" id="ARBA00023136"/>
    </source>
</evidence>
<evidence type="ECO:0000256" key="1">
    <source>
        <dbReference type="ARBA" id="ARBA00004429"/>
    </source>
</evidence>
<dbReference type="RefSeq" id="WP_379703434.1">
    <property type="nucleotide sequence ID" value="NZ_JBHTAT010000001.1"/>
</dbReference>
<protein>
    <submittedName>
        <fullName evidence="9">TRAP transporter large permease</fullName>
    </submittedName>
</protein>
<feature type="transmembrane region" description="Helical" evidence="7">
    <location>
        <begin position="51"/>
        <end position="71"/>
    </location>
</feature>
<feature type="transmembrane region" description="Helical" evidence="7">
    <location>
        <begin position="140"/>
        <end position="167"/>
    </location>
</feature>
<dbReference type="Pfam" id="PF06808">
    <property type="entry name" value="DctM"/>
    <property type="match status" value="1"/>
</dbReference>
<keyword evidence="6 7" id="KW-0472">Membrane</keyword>
<evidence type="ECO:0000256" key="2">
    <source>
        <dbReference type="ARBA" id="ARBA00022475"/>
    </source>
</evidence>
<dbReference type="InterPro" id="IPR010656">
    <property type="entry name" value="DctM"/>
</dbReference>
<dbReference type="EMBL" id="JBHTAT010000001">
    <property type="protein sequence ID" value="MFC7255221.1"/>
    <property type="molecule type" value="Genomic_DNA"/>
</dbReference>
<keyword evidence="2" id="KW-1003">Cell membrane</keyword>
<accession>A0ABD5ZXJ7</accession>
<feature type="transmembrane region" description="Helical" evidence="7">
    <location>
        <begin position="405"/>
        <end position="426"/>
    </location>
</feature>
<reference evidence="9 10" key="1">
    <citation type="journal article" date="2019" name="Int. J. Syst. Evol. Microbiol.">
        <title>The Global Catalogue of Microorganisms (GCM) 10K type strain sequencing project: providing services to taxonomists for standard genome sequencing and annotation.</title>
        <authorList>
            <consortium name="The Broad Institute Genomics Platform"/>
            <consortium name="The Broad Institute Genome Sequencing Center for Infectious Disease"/>
            <person name="Wu L."/>
            <person name="Ma J."/>
        </authorList>
    </citation>
    <scope>NUCLEOTIDE SEQUENCE [LARGE SCALE GENOMIC DNA]</scope>
    <source>
        <strain evidence="9 10">GX21</strain>
    </source>
</reference>
<dbReference type="PANTHER" id="PTHR33362">
    <property type="entry name" value="SIALIC ACID TRAP TRANSPORTER PERMEASE PROTEIN SIAT-RELATED"/>
    <property type="match status" value="1"/>
</dbReference>
<name>A0ABD5ZXJ7_9EURY</name>
<dbReference type="GO" id="GO:0005886">
    <property type="term" value="C:plasma membrane"/>
    <property type="evidence" value="ECO:0007669"/>
    <property type="project" value="UniProtKB-SubCell"/>
</dbReference>
<dbReference type="InterPro" id="IPR004681">
    <property type="entry name" value="TRAP_DctM"/>
</dbReference>
<sequence>MSDLLLIGAFIATLFVYFLIGIPVAYALGLSSLTIMVLPIGPSLNFAVIGSRFFSGINSFVLLAIPFFMLAGRLLNEGGATEPLFDFARAIVGDVRAATGHVNIVASMIFSGMTGVAVADAAGLGTIEYKSMKSEGYDDGFSVAITGSSSIIGPIIPPSLPLIIYGILAGVSIGQLFIAGIVPGLLIGLSLMVIVALYARRYNYPGGESRNVSRLVETFLTAAPALLTPIIIIGGIMFGIFTPTESAIVASLYGLLIGHFWYEGLSLAKTYYILRSTVIDTAAIVLIVATANLYGYLLIVAGIPQQFALAVTGFSSDPLVITLILVGLLLLIGTMLETIAALTVFVPVLLPVVEAAGIDPVYFGIVMVFTLMIGLLTPPFGIILFVLERITDVSVEKIVRAMGPFYVPLFLSLLVIVFFPKLVMVLPRMFL</sequence>
<feature type="transmembrane region" description="Helical" evidence="7">
    <location>
        <begin position="361"/>
        <end position="385"/>
    </location>
</feature>
<keyword evidence="10" id="KW-1185">Reference proteome</keyword>
<feature type="transmembrane region" description="Helical" evidence="7">
    <location>
        <begin position="219"/>
        <end position="241"/>
    </location>
</feature>
<proteinExistence type="predicted"/>
<feature type="transmembrane region" description="Helical" evidence="7">
    <location>
        <begin position="277"/>
        <end position="299"/>
    </location>
</feature>
<feature type="transmembrane region" description="Helical" evidence="7">
    <location>
        <begin position="173"/>
        <end position="198"/>
    </location>
</feature>
<keyword evidence="3" id="KW-0997">Cell inner membrane</keyword>
<evidence type="ECO:0000256" key="3">
    <source>
        <dbReference type="ARBA" id="ARBA00022519"/>
    </source>
</evidence>
<evidence type="ECO:0000256" key="4">
    <source>
        <dbReference type="ARBA" id="ARBA00022692"/>
    </source>
</evidence>
<dbReference type="GeneID" id="96953569"/>
<organism evidence="9 10">
    <name type="scientific">Haloplanus litoreus</name>
    <dbReference type="NCBI Taxonomy" id="767515"/>
    <lineage>
        <taxon>Archaea</taxon>
        <taxon>Methanobacteriati</taxon>
        <taxon>Methanobacteriota</taxon>
        <taxon>Stenosarchaea group</taxon>
        <taxon>Halobacteria</taxon>
        <taxon>Halobacteriales</taxon>
        <taxon>Haloferacaceae</taxon>
        <taxon>Haloplanus</taxon>
    </lineage>
</organism>
<gene>
    <name evidence="9" type="ORF">ACFQKE_07925</name>
</gene>
<evidence type="ECO:0000313" key="9">
    <source>
        <dbReference type="EMBL" id="MFC7255221.1"/>
    </source>
</evidence>
<keyword evidence="4 7" id="KW-0812">Transmembrane</keyword>
<feature type="transmembrane region" description="Helical" evidence="7">
    <location>
        <begin position="247"/>
        <end position="265"/>
    </location>
</feature>
<evidence type="ECO:0000313" key="10">
    <source>
        <dbReference type="Proteomes" id="UP001596434"/>
    </source>
</evidence>
<dbReference type="AlphaFoldDB" id="A0ABD5ZXJ7"/>
<dbReference type="PANTHER" id="PTHR33362:SF3">
    <property type="entry name" value="SIALIC ACID TRAP TRANSPORTER PERMEASE PROTEIN SIAT"/>
    <property type="match status" value="1"/>
</dbReference>